<proteinExistence type="predicted"/>
<evidence type="ECO:0000313" key="2">
    <source>
        <dbReference type="EMBL" id="ESO84225.1"/>
    </source>
</evidence>
<dbReference type="GeneID" id="20236742"/>
<name>V3ZP05_LOTGI</name>
<keyword evidence="3" id="KW-1185">Reference proteome</keyword>
<reference evidence="2 3" key="1">
    <citation type="journal article" date="2013" name="Nature">
        <title>Insights into bilaterian evolution from three spiralian genomes.</title>
        <authorList>
            <person name="Simakov O."/>
            <person name="Marletaz F."/>
            <person name="Cho S.J."/>
            <person name="Edsinger-Gonzales E."/>
            <person name="Havlak P."/>
            <person name="Hellsten U."/>
            <person name="Kuo D.H."/>
            <person name="Larsson T."/>
            <person name="Lv J."/>
            <person name="Arendt D."/>
            <person name="Savage R."/>
            <person name="Osoegawa K."/>
            <person name="de Jong P."/>
            <person name="Grimwood J."/>
            <person name="Chapman J.A."/>
            <person name="Shapiro H."/>
            <person name="Aerts A."/>
            <person name="Otillar R.P."/>
            <person name="Terry A.Y."/>
            <person name="Boore J.L."/>
            <person name="Grigoriev I.V."/>
            <person name="Lindberg D.R."/>
            <person name="Seaver E.C."/>
            <person name="Weisblat D.A."/>
            <person name="Putnam N.H."/>
            <person name="Rokhsar D.S."/>
        </authorList>
    </citation>
    <scope>NUCLEOTIDE SEQUENCE [LARGE SCALE GENOMIC DNA]</scope>
</reference>
<dbReference type="EMBL" id="KB203566">
    <property type="protein sequence ID" value="ESO84225.1"/>
    <property type="molecule type" value="Genomic_DNA"/>
</dbReference>
<accession>V3ZP05</accession>
<dbReference type="CTD" id="20236742"/>
<gene>
    <name evidence="2" type="ORF">LOTGIDRAFT_155559</name>
</gene>
<dbReference type="HOGENOM" id="CLU_2064120_0_0_1"/>
<dbReference type="AlphaFoldDB" id="V3ZP05"/>
<evidence type="ECO:0000256" key="1">
    <source>
        <dbReference type="SAM" id="MobiDB-lite"/>
    </source>
</evidence>
<organism evidence="2 3">
    <name type="scientific">Lottia gigantea</name>
    <name type="common">Giant owl limpet</name>
    <dbReference type="NCBI Taxonomy" id="225164"/>
    <lineage>
        <taxon>Eukaryota</taxon>
        <taxon>Metazoa</taxon>
        <taxon>Spiralia</taxon>
        <taxon>Lophotrochozoa</taxon>
        <taxon>Mollusca</taxon>
        <taxon>Gastropoda</taxon>
        <taxon>Patellogastropoda</taxon>
        <taxon>Lottioidea</taxon>
        <taxon>Lottiidae</taxon>
        <taxon>Lottia</taxon>
    </lineage>
</organism>
<feature type="compositionally biased region" description="Basic and acidic residues" evidence="1">
    <location>
        <begin position="20"/>
        <end position="34"/>
    </location>
</feature>
<sequence length="119" mass="14062">MEGIQARIKDKSGANGDLPLQERRPGRVPQDKKKVSTAGVEMHLDVKTKSKDEAVVDKPKKKKISSQYDYFDEKDNWSPNSRFFKFVDTSFKTELRRLTRKYCHYDCKDIDESLFFRFF</sequence>
<evidence type="ECO:0000313" key="3">
    <source>
        <dbReference type="Proteomes" id="UP000030746"/>
    </source>
</evidence>
<feature type="region of interest" description="Disordered" evidence="1">
    <location>
        <begin position="1"/>
        <end position="35"/>
    </location>
</feature>
<dbReference type="RefSeq" id="XP_009065345.1">
    <property type="nucleotide sequence ID" value="XM_009067097.1"/>
</dbReference>
<dbReference type="Proteomes" id="UP000030746">
    <property type="component" value="Unassembled WGS sequence"/>
</dbReference>
<protein>
    <submittedName>
        <fullName evidence="2">Uncharacterized protein</fullName>
    </submittedName>
</protein>
<dbReference type="KEGG" id="lgi:LOTGIDRAFT_155559"/>